<dbReference type="InterPro" id="IPR023574">
    <property type="entry name" value="Ribosomal_uL4_dom_sf"/>
</dbReference>
<gene>
    <name evidence="5" type="primary">rplD</name>
    <name evidence="7" type="ORF">COV57_00935</name>
</gene>
<organism evidence="7 8">
    <name type="scientific">Candidatus Liptonbacteria bacterium CG11_big_fil_rev_8_21_14_0_20_35_14</name>
    <dbReference type="NCBI Taxonomy" id="1974634"/>
    <lineage>
        <taxon>Bacteria</taxon>
        <taxon>Candidatus Liptoniibacteriota</taxon>
    </lineage>
</organism>
<dbReference type="Gene3D" id="3.40.1370.10">
    <property type="match status" value="1"/>
</dbReference>
<dbReference type="EMBL" id="PCWO01000015">
    <property type="protein sequence ID" value="PIR05073.1"/>
    <property type="molecule type" value="Genomic_DNA"/>
</dbReference>
<comment type="subunit">
    <text evidence="5">Part of the 50S ribosomal subunit.</text>
</comment>
<dbReference type="Pfam" id="PF00573">
    <property type="entry name" value="Ribosomal_L4"/>
    <property type="match status" value="1"/>
</dbReference>
<dbReference type="GO" id="GO:0003735">
    <property type="term" value="F:structural constituent of ribosome"/>
    <property type="evidence" value="ECO:0007669"/>
    <property type="project" value="InterPro"/>
</dbReference>
<keyword evidence="5" id="KW-0694">RNA-binding</keyword>
<feature type="region of interest" description="Disordered" evidence="6">
    <location>
        <begin position="48"/>
        <end position="75"/>
    </location>
</feature>
<dbReference type="InterPro" id="IPR002136">
    <property type="entry name" value="Ribosomal_uL4"/>
</dbReference>
<keyword evidence="3 5" id="KW-0687">Ribonucleoprotein</keyword>
<dbReference type="PANTHER" id="PTHR10746">
    <property type="entry name" value="50S RIBOSOMAL PROTEIN L4"/>
    <property type="match status" value="1"/>
</dbReference>
<protein>
    <recommendedName>
        <fullName evidence="4 5">Large ribosomal subunit protein uL4</fullName>
    </recommendedName>
</protein>
<dbReference type="GO" id="GO:0006412">
    <property type="term" value="P:translation"/>
    <property type="evidence" value="ECO:0007669"/>
    <property type="project" value="UniProtKB-UniRule"/>
</dbReference>
<evidence type="ECO:0000256" key="6">
    <source>
        <dbReference type="SAM" id="MobiDB-lite"/>
    </source>
</evidence>
<evidence type="ECO:0000313" key="8">
    <source>
        <dbReference type="Proteomes" id="UP000229893"/>
    </source>
</evidence>
<comment type="caution">
    <text evidence="7">The sequence shown here is derived from an EMBL/GenBank/DDBJ whole genome shotgun (WGS) entry which is preliminary data.</text>
</comment>
<proteinExistence type="inferred from homology"/>
<accession>A0A2H0N852</accession>
<feature type="compositionally biased region" description="Basic residues" evidence="6">
    <location>
        <begin position="59"/>
        <end position="74"/>
    </location>
</feature>
<dbReference type="PANTHER" id="PTHR10746:SF6">
    <property type="entry name" value="LARGE RIBOSOMAL SUBUNIT PROTEIN UL4M"/>
    <property type="match status" value="1"/>
</dbReference>
<evidence type="ECO:0000256" key="4">
    <source>
        <dbReference type="ARBA" id="ARBA00035244"/>
    </source>
</evidence>
<name>A0A2H0N852_9BACT</name>
<dbReference type="Proteomes" id="UP000229893">
    <property type="component" value="Unassembled WGS sequence"/>
</dbReference>
<dbReference type="NCBIfam" id="TIGR03953">
    <property type="entry name" value="rplD_bact"/>
    <property type="match status" value="1"/>
</dbReference>
<dbReference type="AlphaFoldDB" id="A0A2H0N852"/>
<evidence type="ECO:0000256" key="5">
    <source>
        <dbReference type="HAMAP-Rule" id="MF_01328"/>
    </source>
</evidence>
<keyword evidence="2 5" id="KW-0689">Ribosomal protein</keyword>
<sequence>MQTEVYNIKNEKIEDISLPDNIFNIAWNPDLVHFATVVQLANRRNNVAHAKDRSEVKATNRKPWRQKGTGRARHGSMASPIWVGGGVAHGPLSIKDYTKDINDKQRRQALFIALSKRLADGQLKIIDSLSLANKKTKDFKNIIKTLYTEVKKNSLTIVASSKNNISRGVRGLEGIESISAKSLNAMDVLKKKDLLIEKEAVNEIIKHYNPTKEKVTV</sequence>
<dbReference type="SUPFAM" id="SSF52166">
    <property type="entry name" value="Ribosomal protein L4"/>
    <property type="match status" value="1"/>
</dbReference>
<dbReference type="HAMAP" id="MF_01328_B">
    <property type="entry name" value="Ribosomal_uL4_B"/>
    <property type="match status" value="1"/>
</dbReference>
<keyword evidence="5" id="KW-0699">rRNA-binding</keyword>
<comment type="function">
    <text evidence="5">One of the primary rRNA binding proteins, this protein initially binds near the 5'-end of the 23S rRNA. It is important during the early stages of 50S assembly. It makes multiple contacts with different domains of the 23S rRNA in the assembled 50S subunit and ribosome.</text>
</comment>
<feature type="compositionally biased region" description="Basic and acidic residues" evidence="6">
    <location>
        <begin position="49"/>
        <end position="58"/>
    </location>
</feature>
<comment type="function">
    <text evidence="5">Forms part of the polypeptide exit tunnel.</text>
</comment>
<comment type="similarity">
    <text evidence="1 5">Belongs to the universal ribosomal protein uL4 family.</text>
</comment>
<reference evidence="7 8" key="1">
    <citation type="submission" date="2017-09" db="EMBL/GenBank/DDBJ databases">
        <title>Depth-based differentiation of microbial function through sediment-hosted aquifers and enrichment of novel symbionts in the deep terrestrial subsurface.</title>
        <authorList>
            <person name="Probst A.J."/>
            <person name="Ladd B."/>
            <person name="Jarett J.K."/>
            <person name="Geller-Mcgrath D.E."/>
            <person name="Sieber C.M."/>
            <person name="Emerson J.B."/>
            <person name="Anantharaman K."/>
            <person name="Thomas B.C."/>
            <person name="Malmstrom R."/>
            <person name="Stieglmeier M."/>
            <person name="Klingl A."/>
            <person name="Woyke T."/>
            <person name="Ryan C.M."/>
            <person name="Banfield J.F."/>
        </authorList>
    </citation>
    <scope>NUCLEOTIDE SEQUENCE [LARGE SCALE GENOMIC DNA]</scope>
    <source>
        <strain evidence="7">CG11_big_fil_rev_8_21_14_0_20_35_14</strain>
    </source>
</reference>
<evidence type="ECO:0000256" key="2">
    <source>
        <dbReference type="ARBA" id="ARBA00022980"/>
    </source>
</evidence>
<dbReference type="GO" id="GO:0005840">
    <property type="term" value="C:ribosome"/>
    <property type="evidence" value="ECO:0007669"/>
    <property type="project" value="UniProtKB-KW"/>
</dbReference>
<evidence type="ECO:0000256" key="1">
    <source>
        <dbReference type="ARBA" id="ARBA00010528"/>
    </source>
</evidence>
<dbReference type="InterPro" id="IPR013005">
    <property type="entry name" value="Ribosomal_uL4-like"/>
</dbReference>
<evidence type="ECO:0000313" key="7">
    <source>
        <dbReference type="EMBL" id="PIR05073.1"/>
    </source>
</evidence>
<dbReference type="GO" id="GO:1990904">
    <property type="term" value="C:ribonucleoprotein complex"/>
    <property type="evidence" value="ECO:0007669"/>
    <property type="project" value="UniProtKB-KW"/>
</dbReference>
<evidence type="ECO:0000256" key="3">
    <source>
        <dbReference type="ARBA" id="ARBA00023274"/>
    </source>
</evidence>
<dbReference type="GO" id="GO:0019843">
    <property type="term" value="F:rRNA binding"/>
    <property type="evidence" value="ECO:0007669"/>
    <property type="project" value="UniProtKB-UniRule"/>
</dbReference>